<dbReference type="PROSITE" id="PS50893">
    <property type="entry name" value="ABC_TRANSPORTER_2"/>
    <property type="match status" value="1"/>
</dbReference>
<feature type="region of interest" description="Disordered" evidence="4">
    <location>
        <begin position="216"/>
        <end position="255"/>
    </location>
</feature>
<dbReference type="FunFam" id="3.40.50.300:FF:000032">
    <property type="entry name" value="Export ABC transporter ATP-binding protein"/>
    <property type="match status" value="1"/>
</dbReference>
<sequence length="275" mass="29303">MTAVEFTGVSRHYPGGVRALDEVDLRVERGEMLAIVGPSGSGKSTLLNLLGTLDAPTSGSVRVFGYDVGELGDDQLAALRARTIGFVFQQFHLAPNVYAVDNVADGLLYAGVPARTRVRRARRALERVGLADRAHHRPHELSGGQKQRVAIARAVVGSPPLLLADEPTGALDTASGEAVMRVLRELNEDGVTVVVITHDRELADSLPRRVEVRDGRVVADSGASRESGDPRGQVSSTGRVTHASRGPTGSGWPRSLRWFAGIGRLGRAGGPTRDR</sequence>
<dbReference type="PROSITE" id="PS00211">
    <property type="entry name" value="ABC_TRANSPORTER_1"/>
    <property type="match status" value="1"/>
</dbReference>
<accession>A0A975L9H7</accession>
<dbReference type="Pfam" id="PF00005">
    <property type="entry name" value="ABC_tran"/>
    <property type="match status" value="1"/>
</dbReference>
<evidence type="ECO:0000256" key="2">
    <source>
        <dbReference type="ARBA" id="ARBA00022741"/>
    </source>
</evidence>
<reference evidence="6" key="1">
    <citation type="submission" date="2021-05" db="EMBL/GenBank/DDBJ databases">
        <authorList>
            <person name="Kaiqin L."/>
            <person name="Jian G."/>
        </authorList>
    </citation>
    <scope>NUCLEOTIDE SEQUENCE</scope>
    <source>
        <strain evidence="6">HDS5</strain>
    </source>
</reference>
<dbReference type="InterPro" id="IPR003593">
    <property type="entry name" value="AAA+_ATPase"/>
</dbReference>
<feature type="domain" description="ABC transporter" evidence="5">
    <location>
        <begin position="4"/>
        <end position="240"/>
    </location>
</feature>
<evidence type="ECO:0000256" key="3">
    <source>
        <dbReference type="ARBA" id="ARBA00022840"/>
    </source>
</evidence>
<dbReference type="AlphaFoldDB" id="A0A975L9H7"/>
<dbReference type="InterPro" id="IPR015854">
    <property type="entry name" value="ABC_transpr_LolD-like"/>
</dbReference>
<evidence type="ECO:0000256" key="1">
    <source>
        <dbReference type="ARBA" id="ARBA00022448"/>
    </source>
</evidence>
<dbReference type="GO" id="GO:0022857">
    <property type="term" value="F:transmembrane transporter activity"/>
    <property type="evidence" value="ECO:0007669"/>
    <property type="project" value="TreeGrafter"/>
</dbReference>
<evidence type="ECO:0000259" key="5">
    <source>
        <dbReference type="PROSITE" id="PS50893"/>
    </source>
</evidence>
<gene>
    <name evidence="6" type="ORF">KGD82_26550</name>
</gene>
<keyword evidence="2" id="KW-0547">Nucleotide-binding</keyword>
<keyword evidence="7" id="KW-1185">Reference proteome</keyword>
<keyword evidence="1" id="KW-0813">Transport</keyword>
<evidence type="ECO:0000256" key="4">
    <source>
        <dbReference type="SAM" id="MobiDB-lite"/>
    </source>
</evidence>
<name>A0A975L9H7_9ACTN</name>
<dbReference type="GO" id="GO:0005886">
    <property type="term" value="C:plasma membrane"/>
    <property type="evidence" value="ECO:0007669"/>
    <property type="project" value="TreeGrafter"/>
</dbReference>
<dbReference type="SMART" id="SM00382">
    <property type="entry name" value="AAA"/>
    <property type="match status" value="1"/>
</dbReference>
<dbReference type="InterPro" id="IPR003439">
    <property type="entry name" value="ABC_transporter-like_ATP-bd"/>
</dbReference>
<evidence type="ECO:0000313" key="6">
    <source>
        <dbReference type="EMBL" id="QVJ01500.1"/>
    </source>
</evidence>
<dbReference type="CDD" id="cd03255">
    <property type="entry name" value="ABC_MJ0796_LolCDE_FtsE"/>
    <property type="match status" value="1"/>
</dbReference>
<evidence type="ECO:0000313" key="7">
    <source>
        <dbReference type="Proteomes" id="UP000682416"/>
    </source>
</evidence>
<dbReference type="EMBL" id="CP074402">
    <property type="protein sequence ID" value="QVJ01500.1"/>
    <property type="molecule type" value="Genomic_DNA"/>
</dbReference>
<keyword evidence="3 6" id="KW-0067">ATP-binding</keyword>
<dbReference type="Gene3D" id="3.40.50.300">
    <property type="entry name" value="P-loop containing nucleotide triphosphate hydrolases"/>
    <property type="match status" value="1"/>
</dbReference>
<dbReference type="InterPro" id="IPR027417">
    <property type="entry name" value="P-loop_NTPase"/>
</dbReference>
<dbReference type="InterPro" id="IPR017871">
    <property type="entry name" value="ABC_transporter-like_CS"/>
</dbReference>
<protein>
    <submittedName>
        <fullName evidence="6">ABC transporter ATP-binding protein</fullName>
    </submittedName>
</protein>
<dbReference type="GO" id="GO:0005524">
    <property type="term" value="F:ATP binding"/>
    <property type="evidence" value="ECO:0007669"/>
    <property type="project" value="UniProtKB-KW"/>
</dbReference>
<dbReference type="PANTHER" id="PTHR24220:SF86">
    <property type="entry name" value="ABC TRANSPORTER ABCH.1"/>
    <property type="match status" value="1"/>
</dbReference>
<dbReference type="InterPro" id="IPR017911">
    <property type="entry name" value="MacB-like_ATP-bd"/>
</dbReference>
<dbReference type="KEGG" id="nec:KGD82_26550"/>
<dbReference type="Proteomes" id="UP000682416">
    <property type="component" value="Chromosome"/>
</dbReference>
<dbReference type="GO" id="GO:0016887">
    <property type="term" value="F:ATP hydrolysis activity"/>
    <property type="evidence" value="ECO:0007669"/>
    <property type="project" value="InterPro"/>
</dbReference>
<dbReference type="GO" id="GO:0098796">
    <property type="term" value="C:membrane protein complex"/>
    <property type="evidence" value="ECO:0007669"/>
    <property type="project" value="UniProtKB-ARBA"/>
</dbReference>
<organism evidence="6 7">
    <name type="scientific">Nocardiopsis eucommiae</name>
    <dbReference type="NCBI Taxonomy" id="2831970"/>
    <lineage>
        <taxon>Bacteria</taxon>
        <taxon>Bacillati</taxon>
        <taxon>Actinomycetota</taxon>
        <taxon>Actinomycetes</taxon>
        <taxon>Streptosporangiales</taxon>
        <taxon>Nocardiopsidaceae</taxon>
        <taxon>Nocardiopsis</taxon>
    </lineage>
</organism>
<dbReference type="PANTHER" id="PTHR24220">
    <property type="entry name" value="IMPORT ATP-BINDING PROTEIN"/>
    <property type="match status" value="1"/>
</dbReference>
<proteinExistence type="predicted"/>
<dbReference type="SUPFAM" id="SSF52540">
    <property type="entry name" value="P-loop containing nucleoside triphosphate hydrolases"/>
    <property type="match status" value="1"/>
</dbReference>